<dbReference type="EMBL" id="CAJVQB010047057">
    <property type="protein sequence ID" value="CAG8833298.1"/>
    <property type="molecule type" value="Genomic_DNA"/>
</dbReference>
<comment type="caution">
    <text evidence="4">The sequence shown here is derived from an EMBL/GenBank/DDBJ whole genome shotgun (WGS) entry which is preliminary data.</text>
</comment>
<dbReference type="InterPro" id="IPR001878">
    <property type="entry name" value="Znf_CCHC"/>
</dbReference>
<evidence type="ECO:0000256" key="2">
    <source>
        <dbReference type="SAM" id="MobiDB-lite"/>
    </source>
</evidence>
<keyword evidence="1" id="KW-0863">Zinc-finger</keyword>
<evidence type="ECO:0000256" key="1">
    <source>
        <dbReference type="PROSITE-ProRule" id="PRU00047"/>
    </source>
</evidence>
<organism evidence="4 5">
    <name type="scientific">Gigaspora margarita</name>
    <dbReference type="NCBI Taxonomy" id="4874"/>
    <lineage>
        <taxon>Eukaryota</taxon>
        <taxon>Fungi</taxon>
        <taxon>Fungi incertae sedis</taxon>
        <taxon>Mucoromycota</taxon>
        <taxon>Glomeromycotina</taxon>
        <taxon>Glomeromycetes</taxon>
        <taxon>Diversisporales</taxon>
        <taxon>Gigasporaceae</taxon>
        <taxon>Gigaspora</taxon>
    </lineage>
</organism>
<feature type="compositionally biased region" description="Basic and acidic residues" evidence="2">
    <location>
        <begin position="151"/>
        <end position="184"/>
    </location>
</feature>
<keyword evidence="1" id="KW-0862">Zinc</keyword>
<evidence type="ECO:0000313" key="4">
    <source>
        <dbReference type="EMBL" id="CAG8833298.1"/>
    </source>
</evidence>
<dbReference type="InterPro" id="IPR036875">
    <property type="entry name" value="Znf_CCHC_sf"/>
</dbReference>
<name>A0ABN7WIS3_GIGMA</name>
<dbReference type="PROSITE" id="PS50158">
    <property type="entry name" value="ZF_CCHC"/>
    <property type="match status" value="1"/>
</dbReference>
<proteinExistence type="predicted"/>
<evidence type="ECO:0000313" key="5">
    <source>
        <dbReference type="Proteomes" id="UP000789901"/>
    </source>
</evidence>
<feature type="non-terminal residue" evidence="4">
    <location>
        <position position="1"/>
    </location>
</feature>
<protein>
    <submittedName>
        <fullName evidence="4">25863_t:CDS:1</fullName>
    </submittedName>
</protein>
<feature type="compositionally biased region" description="Basic and acidic residues" evidence="2">
    <location>
        <begin position="210"/>
        <end position="230"/>
    </location>
</feature>
<gene>
    <name evidence="4" type="ORF">GMARGA_LOCUS31480</name>
</gene>
<feature type="region of interest" description="Disordered" evidence="2">
    <location>
        <begin position="121"/>
        <end position="242"/>
    </location>
</feature>
<keyword evidence="1" id="KW-0479">Metal-binding</keyword>
<keyword evidence="5" id="KW-1185">Reference proteome</keyword>
<accession>A0ABN7WIS3</accession>
<dbReference type="SUPFAM" id="SSF57756">
    <property type="entry name" value="Retrovirus zinc finger-like domains"/>
    <property type="match status" value="1"/>
</dbReference>
<sequence>IQENSKEKILEAQEALRLRAFVLRVAEEEGWNVMAKIPKPTSGETDEFKNMLIEARKQAKPHKGQPGSYYRKAGKRRRYQNQAVFQNPDPSYQTSFNKLLKQIPCYYCGGAGHTASVCASKPGEESPLDKGDYTQGKRRNDSTKLMNNLDQSREVVGKIHEPSASDPERNPKALRIDTGSKDVVGKGGSSVGKTGCDNQSSCTGTKVRRDKSLFKDPVEEKLDDSPEISKHHGQGAEPSEGFCPGTSKNGLGLVARKPGEIQWQSSLEAVIDKDLIRRCLNDGLVRKTREPNCIQKLGRKGKLLRNSKIGSRSSDTWALKFCELVKRILGPNIHRQSYGFEEHLDLRDEMGSVSADRNDIWTTHNKPDGISYEHEVTKVQQLPFLPGLRSGKLLHPKVEKEIRGERGRAIGRWHTGIYHMVGYIGFGIQTPQIVQVVVNNLQFEGKEDYRKSLAITQVLRAIKKEATKDKTPDWPRDPLPVGTLWHYVDAPPTWVNSTMH</sequence>
<feature type="domain" description="CCHC-type" evidence="3">
    <location>
        <begin position="105"/>
        <end position="118"/>
    </location>
</feature>
<evidence type="ECO:0000259" key="3">
    <source>
        <dbReference type="PROSITE" id="PS50158"/>
    </source>
</evidence>
<feature type="compositionally biased region" description="Basic and acidic residues" evidence="2">
    <location>
        <begin position="122"/>
        <end position="132"/>
    </location>
</feature>
<dbReference type="Proteomes" id="UP000789901">
    <property type="component" value="Unassembled WGS sequence"/>
</dbReference>
<reference evidence="4 5" key="1">
    <citation type="submission" date="2021-06" db="EMBL/GenBank/DDBJ databases">
        <authorList>
            <person name="Kallberg Y."/>
            <person name="Tangrot J."/>
            <person name="Rosling A."/>
        </authorList>
    </citation>
    <scope>NUCLEOTIDE SEQUENCE [LARGE SCALE GENOMIC DNA]</scope>
    <source>
        <strain evidence="4 5">120-4 pot B 10/14</strain>
    </source>
</reference>
<feature type="non-terminal residue" evidence="4">
    <location>
        <position position="500"/>
    </location>
</feature>